<gene>
    <name evidence="2" type="ORF">G3I44_11945</name>
</gene>
<keyword evidence="1 2" id="KW-0378">Hydrolase</keyword>
<dbReference type="AlphaFoldDB" id="A0A6C0UM21"/>
<evidence type="ECO:0000256" key="1">
    <source>
        <dbReference type="ARBA" id="ARBA00022801"/>
    </source>
</evidence>
<evidence type="ECO:0000313" key="3">
    <source>
        <dbReference type="Proteomes" id="UP000465846"/>
    </source>
</evidence>
<dbReference type="Proteomes" id="UP000465846">
    <property type="component" value="Chromosome"/>
</dbReference>
<dbReference type="Gene3D" id="3.40.50.1820">
    <property type="entry name" value="alpha/beta hydrolase"/>
    <property type="match status" value="1"/>
</dbReference>
<organism evidence="2 3">
    <name type="scientific">Halogeometricum borinquense</name>
    <dbReference type="NCBI Taxonomy" id="60847"/>
    <lineage>
        <taxon>Archaea</taxon>
        <taxon>Methanobacteriati</taxon>
        <taxon>Methanobacteriota</taxon>
        <taxon>Stenosarchaea group</taxon>
        <taxon>Halobacteria</taxon>
        <taxon>Halobacteriales</taxon>
        <taxon>Haloferacaceae</taxon>
        <taxon>Halogeometricum</taxon>
    </lineage>
</organism>
<dbReference type="GO" id="GO:0016020">
    <property type="term" value="C:membrane"/>
    <property type="evidence" value="ECO:0007669"/>
    <property type="project" value="TreeGrafter"/>
</dbReference>
<sequence length="258" mass="28419">MDTVTHHGRETAYRVSDRGAAGPTLLFVHGSGGTHAVWKSQFRLSDEFPVAVLDLSGHGESDDIDAEPGYETCSAYVDDVVAVAEEVDASVLIGNSLGGAVILTALLEREVDVDGLVLTGTGAKLAVLDDLLMWLSNDFPRAVSFLHGSDRLFHDPEHEYAMLSQEAMQDVGRAVTERDFRTCHEFDVRDELDAVDVPTLALVGEHDRLTPQSYHEYFCEEMPDCELGIVEDAAHLSMLEQPEAFNTAIQDFINRRLE</sequence>
<dbReference type="PANTHER" id="PTHR43798:SF31">
    <property type="entry name" value="AB HYDROLASE SUPERFAMILY PROTEIN YCLE"/>
    <property type="match status" value="1"/>
</dbReference>
<dbReference type="GeneID" id="44080124"/>
<dbReference type="Pfam" id="PF12697">
    <property type="entry name" value="Abhydrolase_6"/>
    <property type="match status" value="1"/>
</dbReference>
<dbReference type="InterPro" id="IPR050266">
    <property type="entry name" value="AB_hydrolase_sf"/>
</dbReference>
<dbReference type="SUPFAM" id="SSF53474">
    <property type="entry name" value="alpha/beta-Hydrolases"/>
    <property type="match status" value="1"/>
</dbReference>
<name>A0A6C0UM21_9EURY</name>
<reference evidence="2 3" key="1">
    <citation type="submission" date="2020-02" db="EMBL/GenBank/DDBJ databases">
        <title>Whole genome sequence of Halogeometricum borinquense strain wsp4.</title>
        <authorList>
            <person name="Verma D.K."/>
            <person name="Gopal K."/>
            <person name="Prasad E.S."/>
        </authorList>
    </citation>
    <scope>NUCLEOTIDE SEQUENCE [LARGE SCALE GENOMIC DNA]</scope>
    <source>
        <strain evidence="3">wsp4</strain>
    </source>
</reference>
<dbReference type="PRINTS" id="PR00111">
    <property type="entry name" value="ABHYDROLASE"/>
</dbReference>
<dbReference type="GO" id="GO:0016787">
    <property type="term" value="F:hydrolase activity"/>
    <property type="evidence" value="ECO:0007669"/>
    <property type="project" value="UniProtKB-KW"/>
</dbReference>
<dbReference type="InterPro" id="IPR000073">
    <property type="entry name" value="AB_hydrolase_1"/>
</dbReference>
<evidence type="ECO:0000313" key="2">
    <source>
        <dbReference type="EMBL" id="QIB74929.1"/>
    </source>
</evidence>
<dbReference type="EMBL" id="CP048739">
    <property type="protein sequence ID" value="QIB74929.1"/>
    <property type="molecule type" value="Genomic_DNA"/>
</dbReference>
<accession>A0A6C0UM21</accession>
<proteinExistence type="predicted"/>
<protein>
    <submittedName>
        <fullName evidence="2">Alpha/beta hydrolase</fullName>
    </submittedName>
</protein>
<dbReference type="PANTHER" id="PTHR43798">
    <property type="entry name" value="MONOACYLGLYCEROL LIPASE"/>
    <property type="match status" value="1"/>
</dbReference>
<dbReference type="RefSeq" id="WP_163486765.1">
    <property type="nucleotide sequence ID" value="NZ_CP048739.1"/>
</dbReference>
<dbReference type="InterPro" id="IPR029058">
    <property type="entry name" value="AB_hydrolase_fold"/>
</dbReference>